<sequence>MLTNLARAAFGVIALRVLDDTVLQPPAGVPVTERPLAALVPLALLALAAYAYPRLPNAARAALAVTTGVLGLAAGLDAVYYTREVGLSADDVTGWLALPAALALIGVGIAEWWRSQRRLATAAVGLVALLFGVVPFATAYVKAHVASATVPEPTFAHEDVTFRSSDGLALKGWYVPSRNGKAVIVFPGRKGPQAHARMLARHGYGVLLFDRRGEGVSEGQPNTMGWGGEADIRGAVAFLEGRGITRIGGLGLSVGGEMMLEAATKADGLDAVVSEGAGARTMAEAIDRPGMSTPERAIGVIQYAAHDLGLFLATGDTPARHLDGLTGRIEQPTLLIAAPRTPNGETLNRVYAQGSDADLWEIPEARHIKGIEARPAEYERRVTRFFDQAL</sequence>
<feature type="domain" description="Xaa-Pro dipeptidyl-peptidase-like" evidence="2">
    <location>
        <begin position="193"/>
        <end position="284"/>
    </location>
</feature>
<gene>
    <name evidence="3" type="ORF">OJ962_29455</name>
</gene>
<evidence type="ECO:0000259" key="2">
    <source>
        <dbReference type="Pfam" id="PF02129"/>
    </source>
</evidence>
<comment type="caution">
    <text evidence="3">The sequence shown here is derived from an EMBL/GenBank/DDBJ whole genome shotgun (WGS) entry which is preliminary data.</text>
</comment>
<proteinExistence type="predicted"/>
<accession>A0ABT4RSW0</accession>
<keyword evidence="1" id="KW-0472">Membrane</keyword>
<dbReference type="Gene3D" id="3.40.50.1820">
    <property type="entry name" value="alpha/beta hydrolase"/>
    <property type="match status" value="1"/>
</dbReference>
<reference evidence="3" key="1">
    <citation type="submission" date="2022-10" db="EMBL/GenBank/DDBJ databases">
        <title>The WGS of Solirubrobacter sp. CPCC 204708.</title>
        <authorList>
            <person name="Jiang Z."/>
        </authorList>
    </citation>
    <scope>NUCLEOTIDE SEQUENCE</scope>
    <source>
        <strain evidence="3">CPCC 204708</strain>
    </source>
</reference>
<evidence type="ECO:0000256" key="1">
    <source>
        <dbReference type="SAM" id="Phobius"/>
    </source>
</evidence>
<dbReference type="InterPro" id="IPR029058">
    <property type="entry name" value="AB_hydrolase_fold"/>
</dbReference>
<name>A0ABT4RSW0_9ACTN</name>
<evidence type="ECO:0000313" key="4">
    <source>
        <dbReference type="Proteomes" id="UP001147700"/>
    </source>
</evidence>
<feature type="transmembrane region" description="Helical" evidence="1">
    <location>
        <begin position="93"/>
        <end position="113"/>
    </location>
</feature>
<dbReference type="SUPFAM" id="SSF53474">
    <property type="entry name" value="alpha/beta-Hydrolases"/>
    <property type="match status" value="1"/>
</dbReference>
<dbReference type="RefSeq" id="WP_270006792.1">
    <property type="nucleotide sequence ID" value="NZ_JAPCID010000062.1"/>
</dbReference>
<dbReference type="InterPro" id="IPR000383">
    <property type="entry name" value="Xaa-Pro-like_dom"/>
</dbReference>
<dbReference type="Pfam" id="PF02129">
    <property type="entry name" value="Peptidase_S15"/>
    <property type="match status" value="1"/>
</dbReference>
<dbReference type="Proteomes" id="UP001147700">
    <property type="component" value="Unassembled WGS sequence"/>
</dbReference>
<organism evidence="3 4">
    <name type="scientific">Solirubrobacter deserti</name>
    <dbReference type="NCBI Taxonomy" id="2282478"/>
    <lineage>
        <taxon>Bacteria</taxon>
        <taxon>Bacillati</taxon>
        <taxon>Actinomycetota</taxon>
        <taxon>Thermoleophilia</taxon>
        <taxon>Solirubrobacterales</taxon>
        <taxon>Solirubrobacteraceae</taxon>
        <taxon>Solirubrobacter</taxon>
    </lineage>
</organism>
<keyword evidence="1" id="KW-0812">Transmembrane</keyword>
<feature type="transmembrane region" description="Helical" evidence="1">
    <location>
        <begin position="61"/>
        <end position="81"/>
    </location>
</feature>
<dbReference type="EMBL" id="JAPCID010000062">
    <property type="protein sequence ID" value="MDA0141654.1"/>
    <property type="molecule type" value="Genomic_DNA"/>
</dbReference>
<keyword evidence="1" id="KW-1133">Transmembrane helix</keyword>
<feature type="transmembrane region" description="Helical" evidence="1">
    <location>
        <begin position="120"/>
        <end position="141"/>
    </location>
</feature>
<protein>
    <recommendedName>
        <fullName evidence="2">Xaa-Pro dipeptidyl-peptidase-like domain-containing protein</fullName>
    </recommendedName>
</protein>
<evidence type="ECO:0000313" key="3">
    <source>
        <dbReference type="EMBL" id="MDA0141654.1"/>
    </source>
</evidence>
<keyword evidence="4" id="KW-1185">Reference proteome</keyword>
<feature type="transmembrane region" description="Helical" evidence="1">
    <location>
        <begin position="35"/>
        <end position="52"/>
    </location>
</feature>